<gene>
    <name evidence="2" type="ORF">C7K55_06710</name>
</gene>
<dbReference type="OrthoDB" id="555530at2"/>
<dbReference type="AlphaFoldDB" id="A0A2P7MX23"/>
<evidence type="ECO:0000259" key="1">
    <source>
        <dbReference type="PROSITE" id="PS50042"/>
    </source>
</evidence>
<dbReference type="InterPro" id="IPR014710">
    <property type="entry name" value="RmlC-like_jellyroll"/>
</dbReference>
<dbReference type="CDD" id="cd00038">
    <property type="entry name" value="CAP_ED"/>
    <property type="match status" value="1"/>
</dbReference>
<protein>
    <submittedName>
        <fullName evidence="2">Cyclic nucleotide-binding protein</fullName>
    </submittedName>
</protein>
<dbReference type="PROSITE" id="PS50042">
    <property type="entry name" value="CNMP_BINDING_3"/>
    <property type="match status" value="1"/>
</dbReference>
<sequence>MVASVTFTTSLELLAAQVDCEVLTLPTGSKVFSRGSRADSIYGVRRGIIEVIGESGEKLCYRPGELFSYQDILWRDGIYRNEAVARTPVEILRLDRLRFLNLLHNHPTLAVLLISQQHERLREQRTSGTCCY</sequence>
<evidence type="ECO:0000313" key="2">
    <source>
        <dbReference type="EMBL" id="PSJ05721.1"/>
    </source>
</evidence>
<evidence type="ECO:0000313" key="3">
    <source>
        <dbReference type="Proteomes" id="UP000243002"/>
    </source>
</evidence>
<organism evidence="2 3">
    <name type="scientific">Cyanobium usitatum str. Tous</name>
    <dbReference type="NCBI Taxonomy" id="2116684"/>
    <lineage>
        <taxon>Bacteria</taxon>
        <taxon>Bacillati</taxon>
        <taxon>Cyanobacteriota</taxon>
        <taxon>Cyanophyceae</taxon>
        <taxon>Synechococcales</taxon>
        <taxon>Prochlorococcaceae</taxon>
        <taxon>Cyanobium</taxon>
    </lineage>
</organism>
<dbReference type="Pfam" id="PF00027">
    <property type="entry name" value="cNMP_binding"/>
    <property type="match status" value="1"/>
</dbReference>
<feature type="domain" description="Cyclic nucleotide-binding" evidence="1">
    <location>
        <begin position="1"/>
        <end position="120"/>
    </location>
</feature>
<reference evidence="2 3" key="1">
    <citation type="journal article" date="2018" name="Environ. Microbiol.">
        <title>Ecological and genomic features of two widespread freshwater picocyanobacteria.</title>
        <authorList>
            <person name="Cabello-Yeves P.J."/>
            <person name="Picazo A."/>
            <person name="Camacho A."/>
            <person name="Callieri C."/>
            <person name="Rosselli R."/>
            <person name="Roda-Garcia J.J."/>
            <person name="Coutinho F.H."/>
            <person name="Rodriguez-Valera F."/>
        </authorList>
    </citation>
    <scope>NUCLEOTIDE SEQUENCE [LARGE SCALE GENOMIC DNA]</scope>
    <source>
        <strain evidence="2 3">Tous</strain>
    </source>
</reference>
<dbReference type="Proteomes" id="UP000243002">
    <property type="component" value="Unassembled WGS sequence"/>
</dbReference>
<dbReference type="SMART" id="SM00100">
    <property type="entry name" value="cNMP"/>
    <property type="match status" value="1"/>
</dbReference>
<comment type="caution">
    <text evidence="2">The sequence shown here is derived from an EMBL/GenBank/DDBJ whole genome shotgun (WGS) entry which is preliminary data.</text>
</comment>
<keyword evidence="3" id="KW-1185">Reference proteome</keyword>
<dbReference type="InterPro" id="IPR000595">
    <property type="entry name" value="cNMP-bd_dom"/>
</dbReference>
<name>A0A2P7MX23_9CYAN</name>
<dbReference type="InterPro" id="IPR018490">
    <property type="entry name" value="cNMP-bd_dom_sf"/>
</dbReference>
<dbReference type="Gene3D" id="2.60.120.10">
    <property type="entry name" value="Jelly Rolls"/>
    <property type="match status" value="1"/>
</dbReference>
<dbReference type="EMBL" id="PXXO01000006">
    <property type="protein sequence ID" value="PSJ05721.1"/>
    <property type="molecule type" value="Genomic_DNA"/>
</dbReference>
<dbReference type="RefSeq" id="WP_106502655.1">
    <property type="nucleotide sequence ID" value="NZ_PXXO01000006.1"/>
</dbReference>
<proteinExistence type="predicted"/>
<dbReference type="SUPFAM" id="SSF51206">
    <property type="entry name" value="cAMP-binding domain-like"/>
    <property type="match status" value="1"/>
</dbReference>
<accession>A0A2P7MX23</accession>